<feature type="compositionally biased region" description="Polar residues" evidence="10">
    <location>
        <begin position="449"/>
        <end position="476"/>
    </location>
</feature>
<keyword evidence="3" id="KW-0677">Repeat</keyword>
<evidence type="ECO:0000313" key="12">
    <source>
        <dbReference type="EMBL" id="CAH1712334.1"/>
    </source>
</evidence>
<feature type="compositionally biased region" description="Basic and acidic residues" evidence="10">
    <location>
        <begin position="1454"/>
        <end position="1464"/>
    </location>
</feature>
<feature type="region of interest" description="Disordered" evidence="10">
    <location>
        <begin position="1425"/>
        <end position="1491"/>
    </location>
</feature>
<dbReference type="InterPro" id="IPR003604">
    <property type="entry name" value="Matrin/U1-like-C_Znf_C2H2"/>
</dbReference>
<evidence type="ECO:0000259" key="11">
    <source>
        <dbReference type="PROSITE" id="PS50157"/>
    </source>
</evidence>
<feature type="region of interest" description="Disordered" evidence="10">
    <location>
        <begin position="1504"/>
        <end position="1525"/>
    </location>
</feature>
<dbReference type="GO" id="GO:0000978">
    <property type="term" value="F:RNA polymerase II cis-regulatory region sequence-specific DNA binding"/>
    <property type="evidence" value="ECO:0007669"/>
    <property type="project" value="TreeGrafter"/>
</dbReference>
<feature type="region of interest" description="Disordered" evidence="10">
    <location>
        <begin position="1791"/>
        <end position="1814"/>
    </location>
</feature>
<evidence type="ECO:0000256" key="4">
    <source>
        <dbReference type="ARBA" id="ARBA00022771"/>
    </source>
</evidence>
<gene>
    <name evidence="12" type="ORF">CHIRRI_LOCUS2482</name>
</gene>
<feature type="region of interest" description="Disordered" evidence="10">
    <location>
        <begin position="2083"/>
        <end position="2104"/>
    </location>
</feature>
<dbReference type="PROSITE" id="PS50157">
    <property type="entry name" value="ZINC_FINGER_C2H2_2"/>
    <property type="match status" value="8"/>
</dbReference>
<keyword evidence="8" id="KW-0539">Nucleus</keyword>
<keyword evidence="2" id="KW-0479">Metal-binding</keyword>
<protein>
    <recommendedName>
        <fullName evidence="11">C2H2-type domain-containing protein</fullName>
    </recommendedName>
</protein>
<feature type="region of interest" description="Disordered" evidence="10">
    <location>
        <begin position="529"/>
        <end position="550"/>
    </location>
</feature>
<keyword evidence="13" id="KW-1185">Reference proteome</keyword>
<keyword evidence="5" id="KW-0862">Zinc</keyword>
<keyword evidence="6" id="KW-0805">Transcription regulation</keyword>
<feature type="domain" description="C2H2-type" evidence="11">
    <location>
        <begin position="1391"/>
        <end position="1420"/>
    </location>
</feature>
<evidence type="ECO:0000256" key="10">
    <source>
        <dbReference type="SAM" id="MobiDB-lite"/>
    </source>
</evidence>
<feature type="compositionally biased region" description="Basic residues" evidence="10">
    <location>
        <begin position="199"/>
        <end position="208"/>
    </location>
</feature>
<dbReference type="PROSITE" id="PS00028">
    <property type="entry name" value="ZINC_FINGER_C2H2_1"/>
    <property type="match status" value="8"/>
</dbReference>
<feature type="compositionally biased region" description="Polar residues" evidence="10">
    <location>
        <begin position="1799"/>
        <end position="1814"/>
    </location>
</feature>
<feature type="compositionally biased region" description="Low complexity" evidence="10">
    <location>
        <begin position="477"/>
        <end position="496"/>
    </location>
</feature>
<accession>A0A9P0INZ3</accession>
<dbReference type="PANTHER" id="PTHR45944:SF2">
    <property type="entry name" value="SCHNURRI, ISOFORM F"/>
    <property type="match status" value="1"/>
</dbReference>
<reference evidence="12" key="1">
    <citation type="submission" date="2022-01" db="EMBL/GenBank/DDBJ databases">
        <authorList>
            <person name="King R."/>
        </authorList>
    </citation>
    <scope>NUCLEOTIDE SEQUENCE</scope>
</reference>
<feature type="domain" description="C2H2-type" evidence="11">
    <location>
        <begin position="389"/>
        <end position="413"/>
    </location>
</feature>
<sequence>MARRKAKTNVKKTTTNISTTAASKMTNDSIIKADDPGGTEDETQNNHTLNNKIITSRTNGINVNYIKATKDQLASSSPNQSPIVTGTTALINNNNTTNDSKYLHKKFKKFCATVDSNQTNHNFNCSNNNISHNSTIVVNNTIGTSASLSTSSSSSIAVAGLLNNNNNSEIVENKNSWISTEEVAIEQHPEDTSLRNYHQHNHHQHPHHNTNNNQFQSVPLSPTPKHLQTTEEEKQLVKDIIDINNENFIHQSANRSLSLQNPSSFLITNSTSGGSLVTVTTLGNHNSNFQAGDIRHKSNTTSQQQEPATISYANNHQTHNGNFVIINNQLSVDYSHQQPSTGSNTTTTSVPTTTNQGPGRYICPYCQLNCAKPSVLQKHIRAHTNERPFPCNSCGFAFKTKSNLYKHCRSRAHIQRCNGETDPNSALLSQQNEEDGCSLESGDIDETENLSQTESMNRLSSPSMMMESQMNGNFGENSSSSSSNSSSIPYPANSSSDTTLNKPYKPKFHNYKKLDLTKASTLVMPSTAAPISQTNSSTPSTPSTPSFFSANAGNLTPQIIEERISRIISDNEAIIDNVEALLQKKYHKITGIQRNLSTTATSSINTIVTTSVSTTTSEPHANSNSKLALALLKQQQQQKQHDEEILRYQMSTPQPLNLIKIQEPLSVDVTMHSPQTPRKRFLSENAAPLVITSNQQEIGEKQQILQQQQPTQLVIPTSHPQNPEGSIIKDLLLNSKNFGAIDGDGGDGTYSCPTCKISFRGADILKYHLICHCGDENIISRSAPMSPSSNATMSPYYKNSPSSLSSLAQTQLKSFASSNTCNPSSLKKLARSQLKAPKPKPENIIISPTISAIKPTAINSQHLIKNPLPSPGPLLGNTRLVDNKRTEDDYSSLIKKQRLEFSHSNEKKMSPFFDVKFMHDKMTPSKNFPSGGSFIALESVENQPDVIPDNSTNLMRQGLSGGNILEVPIKKESSFHDPPPITPKMIVTITPTLAPTLTTNSMFTSTKNHFQFPPQVTVYNALTLPLLSSHQHQQSQAHQQGTPGTIVHGGRIIPYVPGIPGPNTMNIVNKNDLPPPPVPIKQDKRLNSPSMKQNGLISLPPPRDISPSTVMPRPNGVILSKKKSFNFARIADNIDAANRGRKSPEFNSECQEELAPPPEQKMLKPAFLRPTTLPLKPGTFTPKQHHGITPTANTLPLISPETPRPSKSCVQLYLNGHAYTYLGLKSSTKPFYCTVNKPQPTYIQNQYKLSMYSNWQIYTGNNPNIFDLSPYAAMGLYDSRQRPPKFSIAESEKEIVKLVEMQSTKVTVSVAPTNYQVQHVTIKEEQSPNNTSTPVAPNPSQSASSYENNEEYTYIRGRGRGKYICQECGIRCKKPSMLKKHIRTHTDLRPYTCSYCEFSFKTKGNLTKHMKSKAHYKKCSELGLSPIPTVPDDDANENDDNISDKTRRMIMNGRENDMSSRCDSETEDVDTDDDMDDESDESDESKNRMPEHEAAQLLLSLSSQTTSNTRPPSASHTPIPQHPQQQHLIQIPQNIENWLEKSSMATEMIPRSRIIFTNTIKTGDFDLLNHGKYYPNPSISRPKELLRPIIQETTHDDNDAMPMDLTKKPSPKFENHHYYQRPLMVHASDVISKISDPALLNQLVSNTDKMTISQIGSNVNFTDAVQYGESFLPQEYVTERALKDARIKQIQQSGKFIDYGSSPTKERDINTLNDDENSIFIIKPTQMPSLQNKNANNVSNNNSGMMDALADLAAKSDKLEIKIQSNVGDEPSSKAKNVASEYLKLTQQKLQRSVDDQGDNGSDQEGQESQTILLTPQTIVVGEDGFHKKASNSNNMFGNDPLLYSHLQDDSGRPVCVVCSKVFQKASQLKIHMNIHYMERKYRCEACGVSFRTQGHLQKHERSVSHQNKVNMSSTFGVPSVSNPRPFKCKDCKIAFRIHGHLAKHLRSKMHVLKLECLQKLPFGTYAEMERAGFNLTDIDTSDCDNSLMSLRALAKKLNEKDPSKLGPLPPLSNDDSIDCDESGMNENYDSDSSDQGIILPNSMSNDDDGHLIKRKLTDDYDSEVMKRIKLTANLESNLQHVPSTNIDNSLHDDEKSQMTCAKN</sequence>
<dbReference type="InterPro" id="IPR013087">
    <property type="entry name" value="Znf_C2H2_type"/>
</dbReference>
<evidence type="ECO:0000256" key="8">
    <source>
        <dbReference type="ARBA" id="ARBA00023242"/>
    </source>
</evidence>
<keyword evidence="7" id="KW-0804">Transcription</keyword>
<feature type="region of interest" description="Disordered" evidence="10">
    <location>
        <begin position="1093"/>
        <end position="1113"/>
    </location>
</feature>
<evidence type="ECO:0000256" key="6">
    <source>
        <dbReference type="ARBA" id="ARBA00023015"/>
    </source>
</evidence>
<feature type="compositionally biased region" description="Polar residues" evidence="10">
    <location>
        <begin position="422"/>
        <end position="431"/>
    </location>
</feature>
<feature type="domain" description="C2H2-type" evidence="11">
    <location>
        <begin position="1363"/>
        <end position="1390"/>
    </location>
</feature>
<feature type="domain" description="C2H2-type" evidence="11">
    <location>
        <begin position="1927"/>
        <end position="1956"/>
    </location>
</feature>
<proteinExistence type="predicted"/>
<dbReference type="SMART" id="SM00355">
    <property type="entry name" value="ZnF_C2H2"/>
    <property type="match status" value="8"/>
</dbReference>
<comment type="subcellular location">
    <subcellularLocation>
        <location evidence="1">Nucleus</location>
    </subcellularLocation>
</comment>
<dbReference type="EMBL" id="OU895877">
    <property type="protein sequence ID" value="CAH1712334.1"/>
    <property type="molecule type" value="Genomic_DNA"/>
</dbReference>
<feature type="region of interest" description="Disordered" evidence="10">
    <location>
        <begin position="817"/>
        <end position="841"/>
    </location>
</feature>
<feature type="region of interest" description="Disordered" evidence="10">
    <location>
        <begin position="422"/>
        <end position="504"/>
    </location>
</feature>
<dbReference type="PANTHER" id="PTHR45944">
    <property type="entry name" value="SCHNURRI, ISOFORM F"/>
    <property type="match status" value="1"/>
</dbReference>
<feature type="domain" description="C2H2-type" evidence="11">
    <location>
        <begin position="1854"/>
        <end position="1881"/>
    </location>
</feature>
<feature type="compositionally biased region" description="Acidic residues" evidence="10">
    <location>
        <begin position="432"/>
        <end position="448"/>
    </location>
</feature>
<name>A0A9P0INZ3_9DIPT</name>
<dbReference type="FunFam" id="3.30.160.60:FF:000594">
    <property type="entry name" value="Transcription factor HIVEP2"/>
    <property type="match status" value="2"/>
</dbReference>
<dbReference type="SUPFAM" id="SSF57667">
    <property type="entry name" value="beta-beta-alpha zinc fingers"/>
    <property type="match status" value="4"/>
</dbReference>
<feature type="region of interest" description="Disordered" evidence="10">
    <location>
        <begin position="2001"/>
        <end position="2051"/>
    </location>
</feature>
<dbReference type="InterPro" id="IPR051969">
    <property type="entry name" value="Zinc-finger_DNA-bd_regulators"/>
</dbReference>
<feature type="domain" description="C2H2-type" evidence="11">
    <location>
        <begin position="1882"/>
        <end position="1911"/>
    </location>
</feature>
<feature type="compositionally biased region" description="Acidic residues" evidence="10">
    <location>
        <begin position="1465"/>
        <end position="1483"/>
    </location>
</feature>
<feature type="region of interest" description="Disordered" evidence="10">
    <location>
        <begin position="199"/>
        <end position="226"/>
    </location>
</feature>
<evidence type="ECO:0000256" key="9">
    <source>
        <dbReference type="PROSITE-ProRule" id="PRU00042"/>
    </source>
</evidence>
<feature type="region of interest" description="Disordered" evidence="10">
    <location>
        <begin position="1322"/>
        <end position="1349"/>
    </location>
</feature>
<evidence type="ECO:0000256" key="2">
    <source>
        <dbReference type="ARBA" id="ARBA00022723"/>
    </source>
</evidence>
<evidence type="ECO:0000256" key="7">
    <source>
        <dbReference type="ARBA" id="ARBA00023163"/>
    </source>
</evidence>
<dbReference type="GO" id="GO:0000981">
    <property type="term" value="F:DNA-binding transcription factor activity, RNA polymerase II-specific"/>
    <property type="evidence" value="ECO:0007669"/>
    <property type="project" value="TreeGrafter"/>
</dbReference>
<dbReference type="FunFam" id="3.30.160.60:FF:000145">
    <property type="entry name" value="Zinc finger protein 574"/>
    <property type="match status" value="2"/>
</dbReference>
<evidence type="ECO:0000313" key="13">
    <source>
        <dbReference type="Proteomes" id="UP001153620"/>
    </source>
</evidence>
<organism evidence="12 13">
    <name type="scientific">Chironomus riparius</name>
    <dbReference type="NCBI Taxonomy" id="315576"/>
    <lineage>
        <taxon>Eukaryota</taxon>
        <taxon>Metazoa</taxon>
        <taxon>Ecdysozoa</taxon>
        <taxon>Arthropoda</taxon>
        <taxon>Hexapoda</taxon>
        <taxon>Insecta</taxon>
        <taxon>Pterygota</taxon>
        <taxon>Neoptera</taxon>
        <taxon>Endopterygota</taxon>
        <taxon>Diptera</taxon>
        <taxon>Nematocera</taxon>
        <taxon>Chironomoidea</taxon>
        <taxon>Chironomidae</taxon>
        <taxon>Chironominae</taxon>
        <taxon>Chironomus</taxon>
    </lineage>
</organism>
<dbReference type="Proteomes" id="UP001153620">
    <property type="component" value="Chromosome 1"/>
</dbReference>
<dbReference type="GO" id="GO:0005634">
    <property type="term" value="C:nucleus"/>
    <property type="evidence" value="ECO:0007669"/>
    <property type="project" value="UniProtKB-SubCell"/>
</dbReference>
<dbReference type="Pfam" id="PF00096">
    <property type="entry name" value="zf-C2H2"/>
    <property type="match status" value="4"/>
</dbReference>
<feature type="domain" description="C2H2-type" evidence="11">
    <location>
        <begin position="361"/>
        <end position="388"/>
    </location>
</feature>
<feature type="compositionally biased region" description="Acidic residues" evidence="10">
    <location>
        <begin position="2016"/>
        <end position="2033"/>
    </location>
</feature>
<keyword evidence="4 9" id="KW-0863">Zinc-finger</keyword>
<dbReference type="InterPro" id="IPR036236">
    <property type="entry name" value="Znf_C2H2_sf"/>
</dbReference>
<evidence type="ECO:0000256" key="5">
    <source>
        <dbReference type="ARBA" id="ARBA00022833"/>
    </source>
</evidence>
<dbReference type="GO" id="GO:0008270">
    <property type="term" value="F:zinc ion binding"/>
    <property type="evidence" value="ECO:0007669"/>
    <property type="project" value="UniProtKB-KW"/>
</dbReference>
<reference evidence="12" key="2">
    <citation type="submission" date="2022-10" db="EMBL/GenBank/DDBJ databases">
        <authorList>
            <consortium name="ENA_rothamsted_submissions"/>
            <consortium name="culmorum"/>
            <person name="King R."/>
        </authorList>
    </citation>
    <scope>NUCLEOTIDE SEQUENCE</scope>
</reference>
<dbReference type="Gene3D" id="3.30.160.60">
    <property type="entry name" value="Classic Zinc Finger"/>
    <property type="match status" value="5"/>
</dbReference>
<evidence type="ECO:0000256" key="1">
    <source>
        <dbReference type="ARBA" id="ARBA00004123"/>
    </source>
</evidence>
<dbReference type="SMART" id="SM00451">
    <property type="entry name" value="ZnF_U1"/>
    <property type="match status" value="2"/>
</dbReference>
<feature type="compositionally biased region" description="Polar residues" evidence="10">
    <location>
        <begin position="1327"/>
        <end position="1347"/>
    </location>
</feature>
<feature type="domain" description="C2H2-type" evidence="11">
    <location>
        <begin position="750"/>
        <end position="777"/>
    </location>
</feature>
<feature type="compositionally biased region" description="Acidic residues" evidence="10">
    <location>
        <begin position="1431"/>
        <end position="1441"/>
    </location>
</feature>
<evidence type="ECO:0000256" key="3">
    <source>
        <dbReference type="ARBA" id="ARBA00022737"/>
    </source>
</evidence>
<feature type="compositionally biased region" description="Low complexity" evidence="10">
    <location>
        <begin position="536"/>
        <end position="549"/>
    </location>
</feature>